<feature type="region of interest" description="Disordered" evidence="11">
    <location>
        <begin position="1"/>
        <end position="36"/>
    </location>
</feature>
<feature type="domain" description="Histone deacetylase" evidence="12">
    <location>
        <begin position="57"/>
        <end position="354"/>
    </location>
</feature>
<dbReference type="Proteomes" id="UP000193648">
    <property type="component" value="Unassembled WGS sequence"/>
</dbReference>
<evidence type="ECO:0000256" key="11">
    <source>
        <dbReference type="SAM" id="MobiDB-lite"/>
    </source>
</evidence>
<evidence type="ECO:0000313" key="14">
    <source>
        <dbReference type="EMBL" id="ORZ27297.1"/>
    </source>
</evidence>
<comment type="catalytic activity">
    <reaction evidence="10">
        <text>N(6)-acetyl-L-lysyl-[histone] + H2O = L-lysyl-[histone] + acetate</text>
        <dbReference type="Rhea" id="RHEA:58196"/>
        <dbReference type="Rhea" id="RHEA-COMP:9845"/>
        <dbReference type="Rhea" id="RHEA-COMP:11338"/>
        <dbReference type="ChEBI" id="CHEBI:15377"/>
        <dbReference type="ChEBI" id="CHEBI:29969"/>
        <dbReference type="ChEBI" id="CHEBI:30089"/>
        <dbReference type="ChEBI" id="CHEBI:61930"/>
        <dbReference type="EC" id="3.5.1.98"/>
    </reaction>
</comment>
<evidence type="ECO:0000256" key="7">
    <source>
        <dbReference type="ARBA" id="ARBA00023015"/>
    </source>
</evidence>
<keyword evidence="6" id="KW-0156">Chromatin regulator</keyword>
<dbReference type="FunFam" id="3.40.800.20:FF:000005">
    <property type="entry name" value="histone deacetylase 6"/>
    <property type="match status" value="1"/>
</dbReference>
<dbReference type="PANTHER" id="PTHR10625">
    <property type="entry name" value="HISTONE DEACETYLASE HDAC1-RELATED"/>
    <property type="match status" value="1"/>
</dbReference>
<name>A0A1Y2GYE2_9FUNG</name>
<evidence type="ECO:0000259" key="13">
    <source>
        <dbReference type="Pfam" id="PF09757"/>
    </source>
</evidence>
<evidence type="ECO:0000256" key="2">
    <source>
        <dbReference type="ARBA" id="ARBA00007738"/>
    </source>
</evidence>
<evidence type="ECO:0000256" key="9">
    <source>
        <dbReference type="ARBA" id="ARBA00023242"/>
    </source>
</evidence>
<comment type="caution">
    <text evidence="14">The sequence shown here is derived from an EMBL/GenBank/DDBJ whole genome shotgun (WGS) entry which is preliminary data.</text>
</comment>
<evidence type="ECO:0000256" key="1">
    <source>
        <dbReference type="ARBA" id="ARBA00004123"/>
    </source>
</evidence>
<dbReference type="FunCoup" id="A0A1Y2GYE2">
    <property type="interactions" value="64"/>
</dbReference>
<dbReference type="InterPro" id="IPR037138">
    <property type="entry name" value="His_deacetylse_dom_sf"/>
</dbReference>
<dbReference type="PRINTS" id="PR01270">
    <property type="entry name" value="HDASUPER"/>
</dbReference>
<evidence type="ECO:0000256" key="6">
    <source>
        <dbReference type="ARBA" id="ARBA00022853"/>
    </source>
</evidence>
<evidence type="ECO:0000259" key="12">
    <source>
        <dbReference type="Pfam" id="PF00850"/>
    </source>
</evidence>
<organism evidence="14 15">
    <name type="scientific">Lobosporangium transversale</name>
    <dbReference type="NCBI Taxonomy" id="64571"/>
    <lineage>
        <taxon>Eukaryota</taxon>
        <taxon>Fungi</taxon>
        <taxon>Fungi incertae sedis</taxon>
        <taxon>Mucoromycota</taxon>
        <taxon>Mortierellomycotina</taxon>
        <taxon>Mortierellomycetes</taxon>
        <taxon>Mortierellales</taxon>
        <taxon>Mortierellaceae</taxon>
        <taxon>Lobosporangium</taxon>
    </lineage>
</organism>
<dbReference type="InterPro" id="IPR019154">
    <property type="entry name" value="Arb2-like_domain"/>
</dbReference>
<dbReference type="STRING" id="64571.A0A1Y2GYE2"/>
<dbReference type="OrthoDB" id="424012at2759"/>
<keyword evidence="7" id="KW-0805">Transcription regulation</keyword>
<protein>
    <recommendedName>
        <fullName evidence="3">histone deacetylase</fullName>
        <ecNumber evidence="3">3.5.1.98</ecNumber>
    </recommendedName>
</protein>
<evidence type="ECO:0000256" key="4">
    <source>
        <dbReference type="ARBA" id="ARBA00022491"/>
    </source>
</evidence>
<comment type="similarity">
    <text evidence="2">Belongs to the histone deacetylase family. HD type 2 subfamily.</text>
</comment>
<keyword evidence="8" id="KW-0804">Transcription</keyword>
<dbReference type="PANTHER" id="PTHR10625:SF5">
    <property type="entry name" value="HISTONE DEACETYLASE"/>
    <property type="match status" value="1"/>
</dbReference>
<dbReference type="InterPro" id="IPR000286">
    <property type="entry name" value="HDACs"/>
</dbReference>
<dbReference type="InterPro" id="IPR023801">
    <property type="entry name" value="His_deacetylse_dom"/>
</dbReference>
<dbReference type="Pfam" id="PF00850">
    <property type="entry name" value="Hist_deacetyl"/>
    <property type="match status" value="1"/>
</dbReference>
<feature type="compositionally biased region" description="Polar residues" evidence="11">
    <location>
        <begin position="15"/>
        <end position="36"/>
    </location>
</feature>
<evidence type="ECO:0000256" key="3">
    <source>
        <dbReference type="ARBA" id="ARBA00012111"/>
    </source>
</evidence>
<dbReference type="GO" id="GO:0040029">
    <property type="term" value="P:epigenetic regulation of gene expression"/>
    <property type="evidence" value="ECO:0007669"/>
    <property type="project" value="TreeGrafter"/>
</dbReference>
<evidence type="ECO:0000256" key="5">
    <source>
        <dbReference type="ARBA" id="ARBA00022801"/>
    </source>
</evidence>
<evidence type="ECO:0000256" key="10">
    <source>
        <dbReference type="ARBA" id="ARBA00048287"/>
    </source>
</evidence>
<proteinExistence type="inferred from homology"/>
<dbReference type="RefSeq" id="XP_021885024.1">
    <property type="nucleotide sequence ID" value="XM_022022932.1"/>
</dbReference>
<keyword evidence="15" id="KW-1185">Reference proteome</keyword>
<dbReference type="EC" id="3.5.1.98" evidence="3"/>
<keyword evidence="9" id="KW-0539">Nucleus</keyword>
<dbReference type="InterPro" id="IPR023696">
    <property type="entry name" value="Ureohydrolase_dom_sf"/>
</dbReference>
<dbReference type="Pfam" id="PF09757">
    <property type="entry name" value="Arb2-like"/>
    <property type="match status" value="1"/>
</dbReference>
<keyword evidence="5" id="KW-0378">Hydrolase</keyword>
<reference evidence="14 15" key="1">
    <citation type="submission" date="2016-07" db="EMBL/GenBank/DDBJ databases">
        <title>Pervasive Adenine N6-methylation of Active Genes in Fungi.</title>
        <authorList>
            <consortium name="DOE Joint Genome Institute"/>
            <person name="Mondo S.J."/>
            <person name="Dannebaum R.O."/>
            <person name="Kuo R.C."/>
            <person name="Labutti K."/>
            <person name="Haridas S."/>
            <person name="Kuo A."/>
            <person name="Salamov A."/>
            <person name="Ahrendt S.R."/>
            <person name="Lipzen A."/>
            <person name="Sullivan W."/>
            <person name="Andreopoulos W.B."/>
            <person name="Clum A."/>
            <person name="Lindquist E."/>
            <person name="Daum C."/>
            <person name="Ramamoorthy G.K."/>
            <person name="Gryganskyi A."/>
            <person name="Culley D."/>
            <person name="Magnuson J.K."/>
            <person name="James T.Y."/>
            <person name="O'Malley M.A."/>
            <person name="Stajich J.E."/>
            <person name="Spatafora J.W."/>
            <person name="Visel A."/>
            <person name="Grigoriev I.V."/>
        </authorList>
    </citation>
    <scope>NUCLEOTIDE SEQUENCE [LARGE SCALE GENOMIC DNA]</scope>
    <source>
        <strain evidence="14 15">NRRL 3116</strain>
    </source>
</reference>
<accession>A0A1Y2GYE2</accession>
<feature type="domain" description="Arb2-like" evidence="13">
    <location>
        <begin position="409"/>
        <end position="633"/>
    </location>
</feature>
<dbReference type="GeneID" id="33564776"/>
<comment type="subcellular location">
    <subcellularLocation>
        <location evidence="1">Nucleus</location>
    </subcellularLocation>
</comment>
<dbReference type="GO" id="GO:0141221">
    <property type="term" value="F:histone deacetylase activity, hydrolytic mechanism"/>
    <property type="evidence" value="ECO:0007669"/>
    <property type="project" value="UniProtKB-EC"/>
</dbReference>
<gene>
    <name evidence="14" type="ORF">BCR41DRAFT_346620</name>
</gene>
<sequence>MAAVSGAPFAFNPDQDVTPNATPLPQPTQVDGRSTRTGYIYDPRMRLHNNVHGDDGHPEDPRRIWKIFDAIQAAGCTKRMVRIRSREATVEELSLIHTEDHISRIAGTSEMSLSDLFAVAESYNSIYLNNSSSYCARLSCGSLLELCNAVATGQILNGVAIIRPPGHHAEPDEAGGFCLYNNVAIAARYLQKNHGLKKIFILDWDVHHGNGTQKAFIDDPNVVYCSIHRYDKGTFFPGDPVAAAYTTVGEGAGRGKNINIPWPCPGMGDSEYIYAFHKIIMPIVYEFVPDFVLVSAGFDAAKGDPIGENLVTPAAYGHMTHMLKSLAGGKIVLALEGGYNLNSIAVSGLACTKALLSDPIEALQPVIPNAACVQTIHQVIEIQSQYWKSLTPTYSKPSEEYHRDSIVPLAKVLNVYRTEFLYERHRMIKLPLSNPNYEAEFMDSVHSTPDMCFTDKPLYIFVHGLGHFQTRALGNSNNLRIDKCALIDTVAQYVDGIIGSDNELIDIMIPHSPATDDDKELLKERVAALLADIWDNYVSPTGLKRRIVLLAVGGTICQSMVAFMNERQKEVALFVSCIVLIPGEDETIPLVTKRLSKWYMEHSFVVVADDHPIWERIHEPITARVGNVVRSGKPMSPLSDQLLYLYPITFVQIEDKLKSLPPLPSLQ</sequence>
<dbReference type="SUPFAM" id="SSF52768">
    <property type="entry name" value="Arginase/deacetylase"/>
    <property type="match status" value="1"/>
</dbReference>
<dbReference type="AlphaFoldDB" id="A0A1Y2GYE2"/>
<dbReference type="InParanoid" id="A0A1Y2GYE2"/>
<dbReference type="GO" id="GO:0000118">
    <property type="term" value="C:histone deacetylase complex"/>
    <property type="evidence" value="ECO:0007669"/>
    <property type="project" value="TreeGrafter"/>
</dbReference>
<evidence type="ECO:0000313" key="15">
    <source>
        <dbReference type="Proteomes" id="UP000193648"/>
    </source>
</evidence>
<keyword evidence="4" id="KW-0678">Repressor</keyword>
<dbReference type="Gene3D" id="3.40.800.20">
    <property type="entry name" value="Histone deacetylase domain"/>
    <property type="match status" value="1"/>
</dbReference>
<evidence type="ECO:0000256" key="8">
    <source>
        <dbReference type="ARBA" id="ARBA00023163"/>
    </source>
</evidence>
<dbReference type="EMBL" id="MCFF01000004">
    <property type="protein sequence ID" value="ORZ27297.1"/>
    <property type="molecule type" value="Genomic_DNA"/>
</dbReference>